<evidence type="ECO:0000313" key="2">
    <source>
        <dbReference type="EMBL" id="APC00667.1"/>
    </source>
</evidence>
<feature type="transmembrane region" description="Helical" evidence="1">
    <location>
        <begin position="170"/>
        <end position="203"/>
    </location>
</feature>
<dbReference type="RefSeq" id="WP_071538851.1">
    <property type="nucleotide sequence ID" value="NZ_CP015016.1"/>
</dbReference>
<reference evidence="2" key="1">
    <citation type="journal article" date="2017" name="Appl. Environ. Microbiol.">
        <title>Microdiversification of a pelagic Polynucleobacter species is mainly driven by acquisition of genomic islands from a partially interspecific gene pool.</title>
        <authorList>
            <person name="Hoetzinger M."/>
            <person name="Hahn M.W."/>
            <person name="Jezberova J."/>
            <person name="Schmidt J."/>
            <person name="Koll U."/>
        </authorList>
    </citation>
    <scope>NUCLEOTIDE SEQUENCE</scope>
    <source>
        <strain evidence="2">MWH-RechtKol4</strain>
    </source>
</reference>
<feature type="transmembrane region" description="Helical" evidence="1">
    <location>
        <begin position="83"/>
        <end position="101"/>
    </location>
</feature>
<dbReference type="AlphaFoldDB" id="A0AAC9ITI8"/>
<dbReference type="Proteomes" id="UP000182060">
    <property type="component" value="Chromosome"/>
</dbReference>
<sequence length="662" mass="74311">MVAPSTFITAFLWVLAIALAILQADLFFFGYRLSVDDIGFHANMFGDPLGNFNLIKTTAVFQGRIGQFISVPLGIIGAYYSDFIFFRILSVGGYFLIFLLLSKFIENITKEKIGLLLFVLYSSLSALGYNNAPPNAYPILITAPFLLILIILLGSHFLESRNLPLSKSQSILLFLPLTFAMLINEYAFIFGSCLITCDFLARISMYEHSSGSFIDSFKRLVKVSYFRVSALAIITSFLIYICFRVAFPSQYSGNQPDGLFNFPLVLQAIVAHILFGISIAPQMSFQGEMLTNTALKNLPSIPIGVASLLGLMTSGLIAYLMGSIGSIRRPWVIGFFGLLLSIFVSLPTAITLKTQENMQWCSFISGGPGCSYIDSRISYYGFMAAVAMLPFCLFCFFKSRRIRRGIILIYALLIGVGVFYGYLNNWQVAQHMKKSVSPWERATLLTCISESDFKISSKDLINLIDPEGVIQYHPDFPSSPYWRAYINNRRGSIVCSKLSEHQLKFIVKARYLGGSSINRIEIDFFEPDSRRFLSEGWSDTESWGVWSDGYYPKLKIIWNGRRDVDLVLKLEGRPLLAKLQPTQNITVLANGKPIGRLDYDLYKDPGGIRKLIIPKAYINSADPLLIEFNFDQLHTPAELKLSEDKRLLGFGLTSVEIYSADQ</sequence>
<feature type="transmembrane region" description="Helical" evidence="1">
    <location>
        <begin position="377"/>
        <end position="397"/>
    </location>
</feature>
<evidence type="ECO:0000256" key="1">
    <source>
        <dbReference type="SAM" id="Phobius"/>
    </source>
</evidence>
<organism evidence="2 3">
    <name type="scientific">Polynucleobacter asymbioticus</name>
    <dbReference type="NCBI Taxonomy" id="576611"/>
    <lineage>
        <taxon>Bacteria</taxon>
        <taxon>Pseudomonadati</taxon>
        <taxon>Pseudomonadota</taxon>
        <taxon>Betaproteobacteria</taxon>
        <taxon>Burkholderiales</taxon>
        <taxon>Burkholderiaceae</taxon>
        <taxon>Polynucleobacter</taxon>
    </lineage>
</organism>
<feature type="transmembrane region" description="Helical" evidence="1">
    <location>
        <begin position="404"/>
        <end position="423"/>
    </location>
</feature>
<feature type="transmembrane region" description="Helical" evidence="1">
    <location>
        <begin position="136"/>
        <end position="158"/>
    </location>
</feature>
<feature type="transmembrane region" description="Helical" evidence="1">
    <location>
        <begin position="331"/>
        <end position="350"/>
    </location>
</feature>
<feature type="transmembrane region" description="Helical" evidence="1">
    <location>
        <begin position="300"/>
        <end position="319"/>
    </location>
</feature>
<dbReference type="EMBL" id="CP015017">
    <property type="protein sequence ID" value="APC00667.1"/>
    <property type="molecule type" value="Genomic_DNA"/>
</dbReference>
<proteinExistence type="predicted"/>
<keyword evidence="1" id="KW-0472">Membrane</keyword>
<keyword evidence="1" id="KW-1133">Transmembrane helix</keyword>
<feature type="transmembrane region" description="Helical" evidence="1">
    <location>
        <begin position="259"/>
        <end position="280"/>
    </location>
</feature>
<protein>
    <submittedName>
        <fullName evidence="2">Uncharacterized protein</fullName>
    </submittedName>
</protein>
<gene>
    <name evidence="2" type="ORF">AOC25_03020</name>
</gene>
<feature type="transmembrane region" description="Helical" evidence="1">
    <location>
        <begin position="113"/>
        <end position="130"/>
    </location>
</feature>
<evidence type="ECO:0000313" key="3">
    <source>
        <dbReference type="Proteomes" id="UP000182060"/>
    </source>
</evidence>
<name>A0AAC9ITI8_9BURK</name>
<keyword evidence="1" id="KW-0812">Transmembrane</keyword>
<feature type="transmembrane region" description="Helical" evidence="1">
    <location>
        <begin position="223"/>
        <end position="247"/>
    </location>
</feature>
<accession>A0AAC9ITI8</accession>